<evidence type="ECO:0000256" key="1">
    <source>
        <dbReference type="SAM" id="MobiDB-lite"/>
    </source>
</evidence>
<name>A0A9Q3ECJ4_9BASI</name>
<dbReference type="Proteomes" id="UP000765509">
    <property type="component" value="Unassembled WGS sequence"/>
</dbReference>
<dbReference type="AlphaFoldDB" id="A0A9Q3ECJ4"/>
<reference evidence="2" key="1">
    <citation type="submission" date="2021-03" db="EMBL/GenBank/DDBJ databases">
        <title>Draft genome sequence of rust myrtle Austropuccinia psidii MF-1, a brazilian biotype.</title>
        <authorList>
            <person name="Quecine M.C."/>
            <person name="Pachon D.M.R."/>
            <person name="Bonatelli M.L."/>
            <person name="Correr F.H."/>
            <person name="Franceschini L.M."/>
            <person name="Leite T.F."/>
            <person name="Margarido G.R.A."/>
            <person name="Almeida C.A."/>
            <person name="Ferrarezi J.A."/>
            <person name="Labate C.A."/>
        </authorList>
    </citation>
    <scope>NUCLEOTIDE SEQUENCE</scope>
    <source>
        <strain evidence="2">MF-1</strain>
    </source>
</reference>
<protein>
    <submittedName>
        <fullName evidence="2">Uncharacterized protein</fullName>
    </submittedName>
</protein>
<dbReference type="EMBL" id="AVOT02026875">
    <property type="protein sequence ID" value="MBW0518779.1"/>
    <property type="molecule type" value="Genomic_DNA"/>
</dbReference>
<organism evidence="2 3">
    <name type="scientific">Austropuccinia psidii MF-1</name>
    <dbReference type="NCBI Taxonomy" id="1389203"/>
    <lineage>
        <taxon>Eukaryota</taxon>
        <taxon>Fungi</taxon>
        <taxon>Dikarya</taxon>
        <taxon>Basidiomycota</taxon>
        <taxon>Pucciniomycotina</taxon>
        <taxon>Pucciniomycetes</taxon>
        <taxon>Pucciniales</taxon>
        <taxon>Sphaerophragmiaceae</taxon>
        <taxon>Austropuccinia</taxon>
    </lineage>
</organism>
<comment type="caution">
    <text evidence="2">The sequence shown here is derived from an EMBL/GenBank/DDBJ whole genome shotgun (WGS) entry which is preliminary data.</text>
</comment>
<accession>A0A9Q3ECJ4</accession>
<sequence length="127" mass="13954">MLGRLHTPPDETPTLPPISALTTPYSSAPTPHLLLGLQSLNCCRTLKLFLRRRPHPPLCLLAPTQHASDAAYHPYACSARPTCLQHCLPSLCSQCPPEMPQMLLTILMLVEFLPKIPPTGLTILMLV</sequence>
<proteinExistence type="predicted"/>
<evidence type="ECO:0000313" key="2">
    <source>
        <dbReference type="EMBL" id="MBW0518779.1"/>
    </source>
</evidence>
<feature type="region of interest" description="Disordered" evidence="1">
    <location>
        <begin position="1"/>
        <end position="21"/>
    </location>
</feature>
<evidence type="ECO:0000313" key="3">
    <source>
        <dbReference type="Proteomes" id="UP000765509"/>
    </source>
</evidence>
<gene>
    <name evidence="2" type="ORF">O181_058494</name>
</gene>
<keyword evidence="3" id="KW-1185">Reference proteome</keyword>